<protein>
    <submittedName>
        <fullName evidence="1">Uncharacterized protein</fullName>
    </submittedName>
</protein>
<gene>
    <name evidence="1" type="ORF">YM304_14750</name>
</gene>
<keyword evidence="2" id="KW-1185">Reference proteome</keyword>
<evidence type="ECO:0000313" key="1">
    <source>
        <dbReference type="EMBL" id="BAN01789.1"/>
    </source>
</evidence>
<accession>A0A6C7E999</accession>
<dbReference type="EMBL" id="AP012057">
    <property type="protein sequence ID" value="BAN01789.1"/>
    <property type="molecule type" value="Genomic_DNA"/>
</dbReference>
<reference evidence="1 2" key="1">
    <citation type="journal article" date="2013" name="Int. J. Syst. Evol. Microbiol.">
        <title>Ilumatobacter nonamiense sp. nov. and Ilumatobacter coccineum sp. nov., isolated from seashore sand.</title>
        <authorList>
            <person name="Matsumoto A."/>
            <person name="Kasai H."/>
            <person name="Matsuo Y."/>
            <person name="Shizuri Y."/>
            <person name="Ichikawa N."/>
            <person name="Fujita N."/>
            <person name="Omura S."/>
            <person name="Takahashi Y."/>
        </authorList>
    </citation>
    <scope>NUCLEOTIDE SEQUENCE [LARGE SCALE GENOMIC DNA]</scope>
    <source>
        <strain evidence="2">NBRC 103263 / KCTC 29153 / YM16-304</strain>
    </source>
</reference>
<dbReference type="Proteomes" id="UP000011863">
    <property type="component" value="Chromosome"/>
</dbReference>
<name>A0A6C7E999_ILUCY</name>
<organism evidence="1 2">
    <name type="scientific">Ilumatobacter coccineus (strain NBRC 103263 / KCTC 29153 / YM16-304)</name>
    <dbReference type="NCBI Taxonomy" id="1313172"/>
    <lineage>
        <taxon>Bacteria</taxon>
        <taxon>Bacillati</taxon>
        <taxon>Actinomycetota</taxon>
        <taxon>Acidimicrobiia</taxon>
        <taxon>Acidimicrobiales</taxon>
        <taxon>Ilumatobacteraceae</taxon>
        <taxon>Ilumatobacter</taxon>
    </lineage>
</organism>
<proteinExistence type="predicted"/>
<dbReference type="AlphaFoldDB" id="A0A6C7E999"/>
<evidence type="ECO:0000313" key="2">
    <source>
        <dbReference type="Proteomes" id="UP000011863"/>
    </source>
</evidence>
<sequence length="115" mass="12510">MRTECKNFESRSYPNGDTVRKCNIDLAPDAPWRCPENCPGYERRLADAAWTHGSLAIPATPPEPAGLDDGSAAAVLDAAEDIVNSIGSDVMAEVQAERDAANKPGLLKRIFRKKR</sequence>
<dbReference type="KEGG" id="aym:YM304_14750"/>